<accession>A0A916BEB2</accession>
<evidence type="ECO:0000256" key="2">
    <source>
        <dbReference type="SAM" id="SignalP"/>
    </source>
</evidence>
<dbReference type="InterPro" id="IPR046735">
    <property type="entry name" value="PA2779-like"/>
</dbReference>
<dbReference type="NCBIfam" id="NF033919">
    <property type="entry name" value="PA2779_fam"/>
    <property type="match status" value="1"/>
</dbReference>
<comment type="caution">
    <text evidence="3">The sequence shown here is derived from an EMBL/GenBank/DDBJ whole genome shotgun (WGS) entry which is preliminary data.</text>
</comment>
<name>A0A916BEB2_9PROT</name>
<keyword evidence="1" id="KW-0812">Transmembrane</keyword>
<gene>
    <name evidence="3" type="ORF">NTGZN8_90023</name>
</gene>
<keyword evidence="1" id="KW-0472">Membrane</keyword>
<reference evidence="3" key="1">
    <citation type="submission" date="2021-02" db="EMBL/GenBank/DDBJ databases">
        <authorList>
            <person name="Han P."/>
        </authorList>
    </citation>
    <scope>NUCLEOTIDE SEQUENCE</scope>
    <source>
        <strain evidence="3">Candidatus Nitrotoga sp. ZN8</strain>
    </source>
</reference>
<evidence type="ECO:0008006" key="5">
    <source>
        <dbReference type="Google" id="ProtNLM"/>
    </source>
</evidence>
<feature type="chain" id="PRO_5036673192" description="PA2779 family protein" evidence="2">
    <location>
        <begin position="28"/>
        <end position="134"/>
    </location>
</feature>
<organism evidence="3 4">
    <name type="scientific">Candidatus Nitrotoga fabula</name>
    <dbReference type="NCBI Taxonomy" id="2182327"/>
    <lineage>
        <taxon>Bacteria</taxon>
        <taxon>Pseudomonadati</taxon>
        <taxon>Pseudomonadota</taxon>
        <taxon>Betaproteobacteria</taxon>
        <taxon>Nitrosomonadales</taxon>
        <taxon>Gallionellaceae</taxon>
        <taxon>Candidatus Nitrotoga</taxon>
    </lineage>
</organism>
<dbReference type="InterPro" id="IPR016924">
    <property type="entry name" value="UCP029543"/>
</dbReference>
<proteinExistence type="predicted"/>
<keyword evidence="1" id="KW-1133">Transmembrane helix</keyword>
<keyword evidence="4" id="KW-1185">Reference proteome</keyword>
<feature type="signal peptide" evidence="2">
    <location>
        <begin position="1"/>
        <end position="27"/>
    </location>
</feature>
<dbReference type="RefSeq" id="WP_213036834.1">
    <property type="nucleotide sequence ID" value="NZ_CAJNBL010000044.1"/>
</dbReference>
<dbReference type="PIRSF" id="PIRSF029543">
    <property type="entry name" value="UCP029543"/>
    <property type="match status" value="1"/>
</dbReference>
<dbReference type="AlphaFoldDB" id="A0A916BEB2"/>
<dbReference type="Pfam" id="PF20332">
    <property type="entry name" value="DUF6627"/>
    <property type="match status" value="1"/>
</dbReference>
<dbReference type="EMBL" id="CAJNBL010000044">
    <property type="protein sequence ID" value="CAE6739437.1"/>
    <property type="molecule type" value="Genomic_DNA"/>
</dbReference>
<dbReference type="Proteomes" id="UP000675882">
    <property type="component" value="Unassembled WGS sequence"/>
</dbReference>
<evidence type="ECO:0000256" key="1">
    <source>
        <dbReference type="SAM" id="Phobius"/>
    </source>
</evidence>
<evidence type="ECO:0000313" key="4">
    <source>
        <dbReference type="Proteomes" id="UP000675882"/>
    </source>
</evidence>
<keyword evidence="2" id="KW-0732">Signal</keyword>
<protein>
    <recommendedName>
        <fullName evidence="5">PA2779 family protein</fullName>
    </recommendedName>
</protein>
<feature type="transmembrane region" description="Helical" evidence="1">
    <location>
        <begin position="104"/>
        <end position="124"/>
    </location>
</feature>
<evidence type="ECO:0000313" key="3">
    <source>
        <dbReference type="EMBL" id="CAE6739437.1"/>
    </source>
</evidence>
<sequence length="134" mass="14268">MKRLQRLLVVVLTVSLINTTMIQSAQAALVSTEEVTRIAAVDQTTSGHARLADAMGRAEVRTEMERLGVDPAFAAERVAALTDEEAGLLADQINSAPAGGDGGIIGAILLVFFVLLITDILGFTKIFPFTRSVR</sequence>